<reference evidence="7 8" key="1">
    <citation type="journal article" date="2016" name="Nat. Commun.">
        <title>Thousands of microbial genomes shed light on interconnected biogeochemical processes in an aquifer system.</title>
        <authorList>
            <person name="Anantharaman K."/>
            <person name="Brown C.T."/>
            <person name="Hug L.A."/>
            <person name="Sharon I."/>
            <person name="Castelle C.J."/>
            <person name="Probst A.J."/>
            <person name="Thomas B.C."/>
            <person name="Singh A."/>
            <person name="Wilkins M.J."/>
            <person name="Karaoz U."/>
            <person name="Brodie E.L."/>
            <person name="Williams K.H."/>
            <person name="Hubbard S.S."/>
            <person name="Banfield J.F."/>
        </authorList>
    </citation>
    <scope>NUCLEOTIDE SEQUENCE [LARGE SCALE GENOMIC DNA]</scope>
</reference>
<accession>A0A1F7F5H2</accession>
<feature type="transmembrane region" description="Helical" evidence="6">
    <location>
        <begin position="33"/>
        <end position="57"/>
    </location>
</feature>
<keyword evidence="2" id="KW-1003">Cell membrane</keyword>
<protein>
    <submittedName>
        <fullName evidence="7">Uncharacterized protein</fullName>
    </submittedName>
</protein>
<evidence type="ECO:0000256" key="4">
    <source>
        <dbReference type="ARBA" id="ARBA00022989"/>
    </source>
</evidence>
<feature type="transmembrane region" description="Helical" evidence="6">
    <location>
        <begin position="98"/>
        <end position="121"/>
    </location>
</feature>
<dbReference type="InterPro" id="IPR005598">
    <property type="entry name" value="ATP_synth_I"/>
</dbReference>
<dbReference type="AlphaFoldDB" id="A0A1F7F5H2"/>
<evidence type="ECO:0000256" key="2">
    <source>
        <dbReference type="ARBA" id="ARBA00022475"/>
    </source>
</evidence>
<evidence type="ECO:0000313" key="7">
    <source>
        <dbReference type="EMBL" id="OGK01914.1"/>
    </source>
</evidence>
<keyword evidence="4 6" id="KW-1133">Transmembrane helix</keyword>
<sequence>MSKIFQKTLLIINALFLLGTVAAFIVFGRERLITGIFCGLFLAMFAFWLLSMGLHSIQQDSFSRMVRKYLLGALLIRLPVMAVIFSIALFWLEIHILGILAGLTIGIFGVSIIIFVQFMLLRKQNINRTLRG</sequence>
<feature type="transmembrane region" description="Helical" evidence="6">
    <location>
        <begin position="69"/>
        <end position="92"/>
    </location>
</feature>
<keyword evidence="5 6" id="KW-0472">Membrane</keyword>
<evidence type="ECO:0000313" key="8">
    <source>
        <dbReference type="Proteomes" id="UP000179243"/>
    </source>
</evidence>
<dbReference type="EMBL" id="MFYX01000116">
    <property type="protein sequence ID" value="OGK01914.1"/>
    <property type="molecule type" value="Genomic_DNA"/>
</dbReference>
<name>A0A1F7F5H2_UNCRA</name>
<organism evidence="7 8">
    <name type="scientific">Candidatus Raymondbacteria bacterium RIFOXYD12_FULL_49_13</name>
    <dbReference type="NCBI Taxonomy" id="1817890"/>
    <lineage>
        <taxon>Bacteria</taxon>
        <taxon>Raymondiibacteriota</taxon>
    </lineage>
</organism>
<gene>
    <name evidence="7" type="ORF">A2519_05595</name>
</gene>
<evidence type="ECO:0000256" key="5">
    <source>
        <dbReference type="ARBA" id="ARBA00023136"/>
    </source>
</evidence>
<dbReference type="Pfam" id="PF03899">
    <property type="entry name" value="ATP-synt_I"/>
    <property type="match status" value="1"/>
</dbReference>
<evidence type="ECO:0000256" key="1">
    <source>
        <dbReference type="ARBA" id="ARBA00004651"/>
    </source>
</evidence>
<comment type="caution">
    <text evidence="7">The sequence shown here is derived from an EMBL/GenBank/DDBJ whole genome shotgun (WGS) entry which is preliminary data.</text>
</comment>
<dbReference type="GO" id="GO:0005886">
    <property type="term" value="C:plasma membrane"/>
    <property type="evidence" value="ECO:0007669"/>
    <property type="project" value="UniProtKB-SubCell"/>
</dbReference>
<proteinExistence type="predicted"/>
<evidence type="ECO:0000256" key="3">
    <source>
        <dbReference type="ARBA" id="ARBA00022692"/>
    </source>
</evidence>
<dbReference type="Proteomes" id="UP000179243">
    <property type="component" value="Unassembled WGS sequence"/>
</dbReference>
<evidence type="ECO:0000256" key="6">
    <source>
        <dbReference type="SAM" id="Phobius"/>
    </source>
</evidence>
<comment type="subcellular location">
    <subcellularLocation>
        <location evidence="1">Cell membrane</location>
        <topology evidence="1">Multi-pass membrane protein</topology>
    </subcellularLocation>
</comment>
<keyword evidence="3 6" id="KW-0812">Transmembrane</keyword>